<dbReference type="PANTHER" id="PTHR21666">
    <property type="entry name" value="PEPTIDASE-RELATED"/>
    <property type="match status" value="1"/>
</dbReference>
<dbReference type="EMBL" id="JADINB010000144">
    <property type="protein sequence ID" value="MBO8429625.1"/>
    <property type="molecule type" value="Genomic_DNA"/>
</dbReference>
<dbReference type="InterPro" id="IPR018392">
    <property type="entry name" value="LysM"/>
</dbReference>
<dbReference type="Gene3D" id="2.70.70.10">
    <property type="entry name" value="Glucose Permease (Domain IIA)"/>
    <property type="match status" value="1"/>
</dbReference>
<name>A0A9D9DP45_9BACT</name>
<feature type="domain" description="LysM" evidence="2">
    <location>
        <begin position="264"/>
        <end position="308"/>
    </location>
</feature>
<protein>
    <submittedName>
        <fullName evidence="3">Peptidoglycan DD-metalloendopeptidase family protein</fullName>
    </submittedName>
</protein>
<dbReference type="Pfam" id="PF01551">
    <property type="entry name" value="Peptidase_M23"/>
    <property type="match status" value="1"/>
</dbReference>
<dbReference type="Pfam" id="PF01476">
    <property type="entry name" value="LysM"/>
    <property type="match status" value="1"/>
</dbReference>
<dbReference type="GO" id="GO:0004222">
    <property type="term" value="F:metalloendopeptidase activity"/>
    <property type="evidence" value="ECO:0007669"/>
    <property type="project" value="TreeGrafter"/>
</dbReference>
<keyword evidence="1" id="KW-0732">Signal</keyword>
<dbReference type="InterPro" id="IPR016047">
    <property type="entry name" value="M23ase_b-sheet_dom"/>
</dbReference>
<feature type="signal peptide" evidence="1">
    <location>
        <begin position="1"/>
        <end position="24"/>
    </location>
</feature>
<dbReference type="CDD" id="cd12797">
    <property type="entry name" value="M23_peptidase"/>
    <property type="match status" value="1"/>
</dbReference>
<reference evidence="3" key="1">
    <citation type="submission" date="2020-10" db="EMBL/GenBank/DDBJ databases">
        <authorList>
            <person name="Gilroy R."/>
        </authorList>
    </citation>
    <scope>NUCLEOTIDE SEQUENCE</scope>
    <source>
        <strain evidence="3">15467</strain>
    </source>
</reference>
<dbReference type="PANTHER" id="PTHR21666:SF270">
    <property type="entry name" value="MUREIN HYDROLASE ACTIVATOR ENVC"/>
    <property type="match status" value="1"/>
</dbReference>
<proteinExistence type="predicted"/>
<dbReference type="InterPro" id="IPR011055">
    <property type="entry name" value="Dup_hybrid_motif"/>
</dbReference>
<feature type="chain" id="PRO_5039313765" evidence="1">
    <location>
        <begin position="25"/>
        <end position="309"/>
    </location>
</feature>
<accession>A0A9D9DP45</accession>
<evidence type="ECO:0000256" key="1">
    <source>
        <dbReference type="SAM" id="SignalP"/>
    </source>
</evidence>
<dbReference type="SUPFAM" id="SSF51261">
    <property type="entry name" value="Duplicated hybrid motif"/>
    <property type="match status" value="1"/>
</dbReference>
<dbReference type="AlphaFoldDB" id="A0A9D9DP45"/>
<reference evidence="3" key="2">
    <citation type="journal article" date="2021" name="PeerJ">
        <title>Extensive microbial diversity within the chicken gut microbiome revealed by metagenomics and culture.</title>
        <authorList>
            <person name="Gilroy R."/>
            <person name="Ravi A."/>
            <person name="Getino M."/>
            <person name="Pursley I."/>
            <person name="Horton D.L."/>
            <person name="Alikhan N.F."/>
            <person name="Baker D."/>
            <person name="Gharbi K."/>
            <person name="Hall N."/>
            <person name="Watson M."/>
            <person name="Adriaenssens E.M."/>
            <person name="Foster-Nyarko E."/>
            <person name="Jarju S."/>
            <person name="Secka A."/>
            <person name="Antonio M."/>
            <person name="Oren A."/>
            <person name="Chaudhuri R.R."/>
            <person name="La Ragione R."/>
            <person name="Hildebrand F."/>
            <person name="Pallen M.J."/>
        </authorList>
    </citation>
    <scope>NUCLEOTIDE SEQUENCE</scope>
    <source>
        <strain evidence="3">15467</strain>
    </source>
</reference>
<dbReference type="SUPFAM" id="SSF54106">
    <property type="entry name" value="LysM domain"/>
    <property type="match status" value="1"/>
</dbReference>
<dbReference type="PROSITE" id="PS51782">
    <property type="entry name" value="LYSM"/>
    <property type="match status" value="1"/>
</dbReference>
<dbReference type="InterPro" id="IPR050570">
    <property type="entry name" value="Cell_wall_metabolism_enzyme"/>
</dbReference>
<sequence length="309" mass="35309">MRKARILLLLVPTALIFAPYYAKAAGRHAKESGMARTAPDEFYMQLKETLPPLTENGCLYRMFDYSSESITPIWQERRFANFTELPHEYDIWNSEINPYNVSMVDTKDTIFIDVSSYIAPSQKYITSEFGFRKWRHHNGIDLKVHRGDTIRCAFDGIVRITRYDRHGYGYFTVVRHSNGLETLYGHMSKFIAAAGDTLKAGDPIGLGGSTGRSTGYHLHLEFRYLGTPINPNDIVDFSTHKVRNSVLMLTASNFDYIKEIEKIRYWTVRPGDTLSHIAYKTGVSISKLCALNGISRNAVLRIGKRIRYT</sequence>
<evidence type="ECO:0000313" key="3">
    <source>
        <dbReference type="EMBL" id="MBO8429625.1"/>
    </source>
</evidence>
<dbReference type="Proteomes" id="UP000823635">
    <property type="component" value="Unassembled WGS sequence"/>
</dbReference>
<dbReference type="SMART" id="SM00257">
    <property type="entry name" value="LysM"/>
    <property type="match status" value="1"/>
</dbReference>
<comment type="caution">
    <text evidence="3">The sequence shown here is derived from an EMBL/GenBank/DDBJ whole genome shotgun (WGS) entry which is preliminary data.</text>
</comment>
<evidence type="ECO:0000259" key="2">
    <source>
        <dbReference type="PROSITE" id="PS51782"/>
    </source>
</evidence>
<dbReference type="InterPro" id="IPR036779">
    <property type="entry name" value="LysM_dom_sf"/>
</dbReference>
<dbReference type="Gene3D" id="3.10.350.10">
    <property type="entry name" value="LysM domain"/>
    <property type="match status" value="1"/>
</dbReference>
<gene>
    <name evidence="3" type="ORF">IAC68_06825</name>
</gene>
<evidence type="ECO:0000313" key="4">
    <source>
        <dbReference type="Proteomes" id="UP000823635"/>
    </source>
</evidence>
<organism evidence="3 4">
    <name type="scientific">Candidatus Egerieousia excrementavium</name>
    <dbReference type="NCBI Taxonomy" id="2840778"/>
    <lineage>
        <taxon>Bacteria</taxon>
        <taxon>Pseudomonadati</taxon>
        <taxon>Bacteroidota</taxon>
        <taxon>Bacteroidia</taxon>
        <taxon>Bacteroidales</taxon>
        <taxon>Candidatus Egerieousia</taxon>
    </lineage>
</organism>
<dbReference type="CDD" id="cd00118">
    <property type="entry name" value="LysM"/>
    <property type="match status" value="1"/>
</dbReference>